<dbReference type="InterPro" id="IPR041228">
    <property type="entry name" value="Dynein_C"/>
</dbReference>
<dbReference type="Proteomes" id="UP000281553">
    <property type="component" value="Unassembled WGS sequence"/>
</dbReference>
<dbReference type="Gene3D" id="3.10.490.20">
    <property type="match status" value="1"/>
</dbReference>
<keyword evidence="3" id="KW-1185">Reference proteome</keyword>
<gene>
    <name evidence="2" type="ORF">DILT_LOCUS11534</name>
</gene>
<dbReference type="InterPro" id="IPR043160">
    <property type="entry name" value="Dynein_C_barrel"/>
</dbReference>
<sequence>MCEDEVAGAYFTIAGAGIVTWTTGDQEDGFLTGILQNYARKYDLPIDHLSFDFTVYPQYRDQAEYAAALKEVKYGETVPADEEIESPKDGVLIHGLLMDGFSRQTTLKALRRRVTLLPERTSSLRNRSDIPVEVASPYIVS</sequence>
<dbReference type="Pfam" id="PF18199">
    <property type="entry name" value="Dynein_C"/>
    <property type="match status" value="1"/>
</dbReference>
<name>A0A3P7LXE2_DIBLA</name>
<evidence type="ECO:0000313" key="3">
    <source>
        <dbReference type="Proteomes" id="UP000281553"/>
    </source>
</evidence>
<evidence type="ECO:0000259" key="1">
    <source>
        <dbReference type="Pfam" id="PF18199"/>
    </source>
</evidence>
<dbReference type="OrthoDB" id="10251809at2759"/>
<proteinExistence type="predicted"/>
<evidence type="ECO:0000313" key="2">
    <source>
        <dbReference type="EMBL" id="VDN15703.1"/>
    </source>
</evidence>
<accession>A0A3P7LXE2</accession>
<dbReference type="AlphaFoldDB" id="A0A3P7LXE2"/>
<reference evidence="2 3" key="1">
    <citation type="submission" date="2018-11" db="EMBL/GenBank/DDBJ databases">
        <authorList>
            <consortium name="Pathogen Informatics"/>
        </authorList>
    </citation>
    <scope>NUCLEOTIDE SEQUENCE [LARGE SCALE GENOMIC DNA]</scope>
</reference>
<organism evidence="2 3">
    <name type="scientific">Dibothriocephalus latus</name>
    <name type="common">Fish tapeworm</name>
    <name type="synonym">Diphyllobothrium latum</name>
    <dbReference type="NCBI Taxonomy" id="60516"/>
    <lineage>
        <taxon>Eukaryota</taxon>
        <taxon>Metazoa</taxon>
        <taxon>Spiralia</taxon>
        <taxon>Lophotrochozoa</taxon>
        <taxon>Platyhelminthes</taxon>
        <taxon>Cestoda</taxon>
        <taxon>Eucestoda</taxon>
        <taxon>Diphyllobothriidea</taxon>
        <taxon>Diphyllobothriidae</taxon>
        <taxon>Dibothriocephalus</taxon>
    </lineage>
</organism>
<feature type="domain" description="Dynein heavy chain C-terminal" evidence="1">
    <location>
        <begin position="29"/>
        <end position="110"/>
    </location>
</feature>
<dbReference type="EMBL" id="UYRU01063333">
    <property type="protein sequence ID" value="VDN15703.1"/>
    <property type="molecule type" value="Genomic_DNA"/>
</dbReference>
<protein>
    <recommendedName>
        <fullName evidence="1">Dynein heavy chain C-terminal domain-containing protein</fullName>
    </recommendedName>
</protein>